<name>A0A820SIT9_9BILA</name>
<comment type="caution">
    <text evidence="1">The sequence shown here is derived from an EMBL/GenBank/DDBJ whole genome shotgun (WGS) entry which is preliminary data.</text>
</comment>
<organism evidence="1 2">
    <name type="scientific">Rotaria socialis</name>
    <dbReference type="NCBI Taxonomy" id="392032"/>
    <lineage>
        <taxon>Eukaryota</taxon>
        <taxon>Metazoa</taxon>
        <taxon>Spiralia</taxon>
        <taxon>Gnathifera</taxon>
        <taxon>Rotifera</taxon>
        <taxon>Eurotatoria</taxon>
        <taxon>Bdelloidea</taxon>
        <taxon>Philodinida</taxon>
        <taxon>Philodinidae</taxon>
        <taxon>Rotaria</taxon>
    </lineage>
</organism>
<dbReference type="InterPro" id="IPR011009">
    <property type="entry name" value="Kinase-like_dom_sf"/>
</dbReference>
<dbReference type="Proteomes" id="UP000663873">
    <property type="component" value="Unassembled WGS sequence"/>
</dbReference>
<feature type="non-terminal residue" evidence="1">
    <location>
        <position position="1"/>
    </location>
</feature>
<dbReference type="AlphaFoldDB" id="A0A820SIT9"/>
<protein>
    <recommendedName>
        <fullName evidence="3">Dual specificity tyrosine-phosphorylation-regulated kinase 2</fullName>
    </recommendedName>
</protein>
<proteinExistence type="predicted"/>
<dbReference type="Gene3D" id="1.10.510.10">
    <property type="entry name" value="Transferase(Phosphotransferase) domain 1"/>
    <property type="match status" value="1"/>
</dbReference>
<accession>A0A820SIT9</accession>
<evidence type="ECO:0000313" key="2">
    <source>
        <dbReference type="Proteomes" id="UP000663873"/>
    </source>
</evidence>
<reference evidence="1" key="1">
    <citation type="submission" date="2021-02" db="EMBL/GenBank/DDBJ databases">
        <authorList>
            <person name="Nowell W R."/>
        </authorList>
    </citation>
    <scope>NUCLEOTIDE SEQUENCE</scope>
</reference>
<keyword evidence="2" id="KW-1185">Reference proteome</keyword>
<sequence>RSKRGKHRGPPASKDWSQALKNCDDPMFIDFLKRCLEWDPQIRLTPAQALRHSWLRRRLPKPPSEAPPPNRPSAVLRHHHLLAAQQTQPQTSSGDRNTVARQLNSGMGGANGVYTNNHHQQQMYNATNTTSKTYSSTNELNRHQKLPHIGGVQLNSIFD</sequence>
<gene>
    <name evidence="1" type="ORF">UJA718_LOCUS22958</name>
</gene>
<evidence type="ECO:0008006" key="3">
    <source>
        <dbReference type="Google" id="ProtNLM"/>
    </source>
</evidence>
<dbReference type="EMBL" id="CAJOBP010004870">
    <property type="protein sequence ID" value="CAF4453541.1"/>
    <property type="molecule type" value="Genomic_DNA"/>
</dbReference>
<evidence type="ECO:0000313" key="1">
    <source>
        <dbReference type="EMBL" id="CAF4453541.1"/>
    </source>
</evidence>
<dbReference type="SUPFAM" id="SSF56112">
    <property type="entry name" value="Protein kinase-like (PK-like)"/>
    <property type="match status" value="1"/>
</dbReference>